<dbReference type="AlphaFoldDB" id="A0A5M6CD98"/>
<accession>A0A5M6CD98</accession>
<reference evidence="2 3" key="1">
    <citation type="submission" date="2019-09" db="EMBL/GenBank/DDBJ databases">
        <title>Genome sequence and assembly of Taibaiella sp.</title>
        <authorList>
            <person name="Chhetri G."/>
        </authorList>
    </citation>
    <scope>NUCLEOTIDE SEQUENCE [LARGE SCALE GENOMIC DNA]</scope>
    <source>
        <strain evidence="2 3">KVB11</strain>
    </source>
</reference>
<evidence type="ECO:0000313" key="2">
    <source>
        <dbReference type="EMBL" id="KAA5532430.1"/>
    </source>
</evidence>
<organism evidence="2 3">
    <name type="scientific">Taibaiella lutea</name>
    <dbReference type="NCBI Taxonomy" id="2608001"/>
    <lineage>
        <taxon>Bacteria</taxon>
        <taxon>Pseudomonadati</taxon>
        <taxon>Bacteroidota</taxon>
        <taxon>Chitinophagia</taxon>
        <taxon>Chitinophagales</taxon>
        <taxon>Chitinophagaceae</taxon>
        <taxon>Taibaiella</taxon>
    </lineage>
</organism>
<dbReference type="EMBL" id="VWSH01000004">
    <property type="protein sequence ID" value="KAA5532430.1"/>
    <property type="molecule type" value="Genomic_DNA"/>
</dbReference>
<keyword evidence="3" id="KW-1185">Reference proteome</keyword>
<comment type="caution">
    <text evidence="2">The sequence shown here is derived from an EMBL/GenBank/DDBJ whole genome shotgun (WGS) entry which is preliminary data.</text>
</comment>
<feature type="domain" description="Outer membrane protein beta-barrel" evidence="1">
    <location>
        <begin position="33"/>
        <end position="200"/>
    </location>
</feature>
<dbReference type="Proteomes" id="UP000323632">
    <property type="component" value="Unassembled WGS sequence"/>
</dbReference>
<protein>
    <submittedName>
        <fullName evidence="2">PorT family protein</fullName>
    </submittedName>
</protein>
<evidence type="ECO:0000313" key="3">
    <source>
        <dbReference type="Proteomes" id="UP000323632"/>
    </source>
</evidence>
<dbReference type="Pfam" id="PF13568">
    <property type="entry name" value="OMP_b-brl_2"/>
    <property type="match status" value="1"/>
</dbReference>
<dbReference type="RefSeq" id="WP_150033933.1">
    <property type="nucleotide sequence ID" value="NZ_VWSH01000004.1"/>
</dbReference>
<dbReference type="InterPro" id="IPR025665">
    <property type="entry name" value="Beta-barrel_OMP_2"/>
</dbReference>
<name>A0A5M6CD98_9BACT</name>
<proteinExistence type="predicted"/>
<evidence type="ECO:0000259" key="1">
    <source>
        <dbReference type="Pfam" id="PF13568"/>
    </source>
</evidence>
<gene>
    <name evidence="2" type="ORF">F0919_16710</name>
</gene>
<sequence length="228" mass="25299">MYRFKLIFGLLLLLVLSIDNLVSAQSIRADENPVFNGEKKFTAGIAVGANLSQVDGDGLSGFSKIGFNAGPVVNVRFNEKVALGFELLYSQKGSKSIGAGYSPSSGSYFGRYSIKVNYAEVPLILYYYLQPKYQFGIGASYNVLINSKEQYDDGLNPVVPFDETLYSFNKSNIDALISGSMVLWQGLVLQARYQYSLTPIRDFDKVPPGFGGDNEKNNFFAIRLMYLF</sequence>